<dbReference type="SUPFAM" id="SSF101447">
    <property type="entry name" value="Formin homology 2 domain (FH2 domain)"/>
    <property type="match status" value="1"/>
</dbReference>
<reference evidence="3" key="1">
    <citation type="submission" date="2022-11" db="UniProtKB">
        <authorList>
            <consortium name="WormBaseParasite"/>
        </authorList>
    </citation>
    <scope>IDENTIFICATION</scope>
</reference>
<evidence type="ECO:0000313" key="3">
    <source>
        <dbReference type="WBParaSite" id="PSU_v2.g14515.t1"/>
    </source>
</evidence>
<dbReference type="AlphaFoldDB" id="A0A914Y5J9"/>
<sequence>MKKMHWNEHLISVNQLTEKSVWAKFDDKQVNRSVVVNKIHDNFFVDNQTKSRKKSPEPAKKVKLFVIQDNSVLQNVAIVFAAFKLTPKQFYEVLLDVNDNILTVEAIERIIKLLPEPTIIEKLAACTKEMIKEMDEAERFLAYCAKIPSLKTRLRSVLLKITWDDRVLVIKESFSTLSIGIATFYSESLKVFLNLVLFVGNYLNRSSQNAPTSYAFKLSLLKTLDKVKGNEQNYSLLHALSELMNDEFQQHSLLAELNLISSAAKVDIVAIRNEFNSLKGETTSVIGFFNKFETEDKRDNFKLKMQKFVDRASQEMADLTALWNEGFA</sequence>
<dbReference type="WBParaSite" id="PSU_v2.g14515.t1">
    <property type="protein sequence ID" value="PSU_v2.g14515.t1"/>
    <property type="gene ID" value="PSU_v2.g14515"/>
</dbReference>
<feature type="domain" description="FH2" evidence="1">
    <location>
        <begin position="1"/>
        <end position="328"/>
    </location>
</feature>
<keyword evidence="2" id="KW-1185">Reference proteome</keyword>
<name>A0A914Y5J9_9BILA</name>
<dbReference type="SMART" id="SM00498">
    <property type="entry name" value="FH2"/>
    <property type="match status" value="1"/>
</dbReference>
<dbReference type="InterPro" id="IPR015425">
    <property type="entry name" value="FH2_Formin"/>
</dbReference>
<proteinExistence type="predicted"/>
<dbReference type="PROSITE" id="PS51444">
    <property type="entry name" value="FH2"/>
    <property type="match status" value="1"/>
</dbReference>
<accession>A0A914Y5J9</accession>
<evidence type="ECO:0000259" key="1">
    <source>
        <dbReference type="PROSITE" id="PS51444"/>
    </source>
</evidence>
<dbReference type="InterPro" id="IPR042201">
    <property type="entry name" value="FH2_Formin_sf"/>
</dbReference>
<dbReference type="InterPro" id="IPR051425">
    <property type="entry name" value="Formin_Homology"/>
</dbReference>
<evidence type="ECO:0000313" key="2">
    <source>
        <dbReference type="Proteomes" id="UP000887577"/>
    </source>
</evidence>
<organism evidence="2 3">
    <name type="scientific">Panagrolaimus superbus</name>
    <dbReference type="NCBI Taxonomy" id="310955"/>
    <lineage>
        <taxon>Eukaryota</taxon>
        <taxon>Metazoa</taxon>
        <taxon>Ecdysozoa</taxon>
        <taxon>Nematoda</taxon>
        <taxon>Chromadorea</taxon>
        <taxon>Rhabditida</taxon>
        <taxon>Tylenchina</taxon>
        <taxon>Panagrolaimomorpha</taxon>
        <taxon>Panagrolaimoidea</taxon>
        <taxon>Panagrolaimidae</taxon>
        <taxon>Panagrolaimus</taxon>
    </lineage>
</organism>
<dbReference type="Proteomes" id="UP000887577">
    <property type="component" value="Unplaced"/>
</dbReference>
<protein>
    <submittedName>
        <fullName evidence="3">FH2 domain-containing protein</fullName>
    </submittedName>
</protein>
<dbReference type="PANTHER" id="PTHR45725:SF1">
    <property type="entry name" value="DISHEVELLED ASSOCIATED ACTIVATOR OF MORPHOGENESIS, ISOFORM D"/>
    <property type="match status" value="1"/>
</dbReference>
<dbReference type="PANTHER" id="PTHR45725">
    <property type="entry name" value="FORMIN HOMOLOGY 2 FAMILY MEMBER"/>
    <property type="match status" value="1"/>
</dbReference>
<dbReference type="Gene3D" id="1.20.58.2220">
    <property type="entry name" value="Formin, FH2 domain"/>
    <property type="match status" value="1"/>
</dbReference>
<dbReference type="Pfam" id="PF02181">
    <property type="entry name" value="FH2"/>
    <property type="match status" value="1"/>
</dbReference>